<accession>A0A517R9K9</accession>
<protein>
    <submittedName>
        <fullName evidence="2">Carboxymuconolactone decarboxylase family protein</fullName>
    </submittedName>
</protein>
<keyword evidence="3" id="KW-1185">Reference proteome</keyword>
<name>A0A517R9K9_9PLAN</name>
<dbReference type="RefSeq" id="WP_145210776.1">
    <property type="nucleotide sequence ID" value="NZ_CP036269.1"/>
</dbReference>
<evidence type="ECO:0000259" key="1">
    <source>
        <dbReference type="Pfam" id="PF02627"/>
    </source>
</evidence>
<organism evidence="2 3">
    <name type="scientific">Gimesia alba</name>
    <dbReference type="NCBI Taxonomy" id="2527973"/>
    <lineage>
        <taxon>Bacteria</taxon>
        <taxon>Pseudomonadati</taxon>
        <taxon>Planctomycetota</taxon>
        <taxon>Planctomycetia</taxon>
        <taxon>Planctomycetales</taxon>
        <taxon>Planctomycetaceae</taxon>
        <taxon>Gimesia</taxon>
    </lineage>
</organism>
<dbReference type="OrthoDB" id="287782at2"/>
<dbReference type="Pfam" id="PF02627">
    <property type="entry name" value="CMD"/>
    <property type="match status" value="1"/>
</dbReference>
<reference evidence="2 3" key="1">
    <citation type="submission" date="2019-02" db="EMBL/GenBank/DDBJ databases">
        <title>Deep-cultivation of Planctomycetes and their phenomic and genomic characterization uncovers novel biology.</title>
        <authorList>
            <person name="Wiegand S."/>
            <person name="Jogler M."/>
            <person name="Boedeker C."/>
            <person name="Pinto D."/>
            <person name="Vollmers J."/>
            <person name="Rivas-Marin E."/>
            <person name="Kohn T."/>
            <person name="Peeters S.H."/>
            <person name="Heuer A."/>
            <person name="Rast P."/>
            <person name="Oberbeckmann S."/>
            <person name="Bunk B."/>
            <person name="Jeske O."/>
            <person name="Meyerdierks A."/>
            <person name="Storesund J.E."/>
            <person name="Kallscheuer N."/>
            <person name="Luecker S."/>
            <person name="Lage O.M."/>
            <person name="Pohl T."/>
            <person name="Merkel B.J."/>
            <person name="Hornburger P."/>
            <person name="Mueller R.-W."/>
            <person name="Bruemmer F."/>
            <person name="Labrenz M."/>
            <person name="Spormann A.M."/>
            <person name="Op den Camp H."/>
            <person name="Overmann J."/>
            <person name="Amann R."/>
            <person name="Jetten M.S.M."/>
            <person name="Mascher T."/>
            <person name="Medema M.H."/>
            <person name="Devos D.P."/>
            <person name="Kaster A.-K."/>
            <person name="Ovreas L."/>
            <person name="Rohde M."/>
            <person name="Galperin M.Y."/>
            <person name="Jogler C."/>
        </authorList>
    </citation>
    <scope>NUCLEOTIDE SEQUENCE [LARGE SCALE GENOMIC DNA]</scope>
    <source>
        <strain evidence="2 3">Pan241w</strain>
    </source>
</reference>
<proteinExistence type="predicted"/>
<feature type="domain" description="Carboxymuconolactone decarboxylase-like" evidence="1">
    <location>
        <begin position="32"/>
        <end position="94"/>
    </location>
</feature>
<evidence type="ECO:0000313" key="2">
    <source>
        <dbReference type="EMBL" id="QDT40579.1"/>
    </source>
</evidence>
<sequence length="170" mass="19069">MSEVDDLKEIDEFETHYQYDGTYLRELLALSPDGYAKFAAFRPLAYYQGSLDKETFWIAKLATMQVEDCGECLQLNVRFALENGIAREIIEAVLQGGDGLSEELRDLYDFAVQVASSRDLDPALEERIQSRLSRTALLDLGVCIASAKVFPTIKRAAGYANSCRLIEIQV</sequence>
<dbReference type="InterPro" id="IPR029032">
    <property type="entry name" value="AhpD-like"/>
</dbReference>
<gene>
    <name evidence="2" type="ORF">Pan241w_06360</name>
</gene>
<dbReference type="KEGG" id="gaz:Pan241w_06360"/>
<evidence type="ECO:0000313" key="3">
    <source>
        <dbReference type="Proteomes" id="UP000317171"/>
    </source>
</evidence>
<dbReference type="GO" id="GO:0051920">
    <property type="term" value="F:peroxiredoxin activity"/>
    <property type="evidence" value="ECO:0007669"/>
    <property type="project" value="InterPro"/>
</dbReference>
<dbReference type="AlphaFoldDB" id="A0A517R9K9"/>
<dbReference type="EMBL" id="CP036269">
    <property type="protein sequence ID" value="QDT40579.1"/>
    <property type="molecule type" value="Genomic_DNA"/>
</dbReference>
<dbReference type="SUPFAM" id="SSF69118">
    <property type="entry name" value="AhpD-like"/>
    <property type="match status" value="1"/>
</dbReference>
<dbReference type="Proteomes" id="UP000317171">
    <property type="component" value="Chromosome"/>
</dbReference>
<dbReference type="InterPro" id="IPR003779">
    <property type="entry name" value="CMD-like"/>
</dbReference>
<dbReference type="Gene3D" id="1.20.1290.10">
    <property type="entry name" value="AhpD-like"/>
    <property type="match status" value="1"/>
</dbReference>